<sequence length="289" mass="30738">MSNTNEVSPLTSIVAGGTAGAVEATLTYPFEFAKTRVQLRSDGRKMPRNPYAVVLKVYREEGLRALYKGCSTLVVGSIGKDAVRFLCFDSIKRHFADPETGTLSPLNNLLSGMTAGLFASITAVTPTERIKTALIDDAKSGHPRFTSPLHCVRVLLAEQGFLGGIYRGFIGTTLKQISATSLRLGSYNIIKDAETKAGIGQGGVTTFANGSAAGILTVYGSQPFDCVKTRAQSAKGEGVMDAVRGIYRDGGVMGFWRGSTMRLGRVILAAGILFTVYEEVAVLVKPVLG</sequence>
<dbReference type="PANTHER" id="PTHR45788">
    <property type="entry name" value="SUCCINATE/FUMARATE MITOCHONDRIAL TRANSPORTER-RELATED"/>
    <property type="match status" value="1"/>
</dbReference>
<dbReference type="EMBL" id="ML977193">
    <property type="protein sequence ID" value="KAF1981786.1"/>
    <property type="molecule type" value="Genomic_DNA"/>
</dbReference>
<organism evidence="12 13">
    <name type="scientific">Aulographum hederae CBS 113979</name>
    <dbReference type="NCBI Taxonomy" id="1176131"/>
    <lineage>
        <taxon>Eukaryota</taxon>
        <taxon>Fungi</taxon>
        <taxon>Dikarya</taxon>
        <taxon>Ascomycota</taxon>
        <taxon>Pezizomycotina</taxon>
        <taxon>Dothideomycetes</taxon>
        <taxon>Pleosporomycetidae</taxon>
        <taxon>Aulographales</taxon>
        <taxon>Aulographaceae</taxon>
    </lineage>
</organism>
<dbReference type="InterPro" id="IPR023395">
    <property type="entry name" value="MCP_dom_sf"/>
</dbReference>
<feature type="repeat" description="Solcar" evidence="10">
    <location>
        <begin position="201"/>
        <end position="283"/>
    </location>
</feature>
<evidence type="ECO:0000256" key="9">
    <source>
        <dbReference type="ARBA" id="ARBA00023136"/>
    </source>
</evidence>
<evidence type="ECO:0000256" key="10">
    <source>
        <dbReference type="PROSITE-ProRule" id="PRU00282"/>
    </source>
</evidence>
<dbReference type="PRINTS" id="PR00926">
    <property type="entry name" value="MITOCARRIER"/>
</dbReference>
<dbReference type="Proteomes" id="UP000800041">
    <property type="component" value="Unassembled WGS sequence"/>
</dbReference>
<evidence type="ECO:0000256" key="1">
    <source>
        <dbReference type="ARBA" id="ARBA00004448"/>
    </source>
</evidence>
<evidence type="ECO:0000313" key="12">
    <source>
        <dbReference type="EMBL" id="KAF1981786.1"/>
    </source>
</evidence>
<dbReference type="PANTHER" id="PTHR45788:SF3">
    <property type="entry name" value="TRICARBOXYLATE TRANSPORT PROTEIN"/>
    <property type="match status" value="1"/>
</dbReference>
<dbReference type="OrthoDB" id="44467at2759"/>
<evidence type="ECO:0000256" key="3">
    <source>
        <dbReference type="ARBA" id="ARBA00022448"/>
    </source>
</evidence>
<name>A0A6G1GLE7_9PEZI</name>
<evidence type="ECO:0000256" key="7">
    <source>
        <dbReference type="ARBA" id="ARBA00022989"/>
    </source>
</evidence>
<dbReference type="InterPro" id="IPR018108">
    <property type="entry name" value="MCP_transmembrane"/>
</dbReference>
<keyword evidence="9 10" id="KW-0472">Membrane</keyword>
<evidence type="ECO:0000256" key="11">
    <source>
        <dbReference type="RuleBase" id="RU000488"/>
    </source>
</evidence>
<feature type="repeat" description="Solcar" evidence="10">
    <location>
        <begin position="7"/>
        <end position="94"/>
    </location>
</feature>
<reference evidence="12" key="1">
    <citation type="journal article" date="2020" name="Stud. Mycol.">
        <title>101 Dothideomycetes genomes: a test case for predicting lifestyles and emergence of pathogens.</title>
        <authorList>
            <person name="Haridas S."/>
            <person name="Albert R."/>
            <person name="Binder M."/>
            <person name="Bloem J."/>
            <person name="Labutti K."/>
            <person name="Salamov A."/>
            <person name="Andreopoulos B."/>
            <person name="Baker S."/>
            <person name="Barry K."/>
            <person name="Bills G."/>
            <person name="Bluhm B."/>
            <person name="Cannon C."/>
            <person name="Castanera R."/>
            <person name="Culley D."/>
            <person name="Daum C."/>
            <person name="Ezra D."/>
            <person name="Gonzalez J."/>
            <person name="Henrissat B."/>
            <person name="Kuo A."/>
            <person name="Liang C."/>
            <person name="Lipzen A."/>
            <person name="Lutzoni F."/>
            <person name="Magnuson J."/>
            <person name="Mondo S."/>
            <person name="Nolan M."/>
            <person name="Ohm R."/>
            <person name="Pangilinan J."/>
            <person name="Park H.-J."/>
            <person name="Ramirez L."/>
            <person name="Alfaro M."/>
            <person name="Sun H."/>
            <person name="Tritt A."/>
            <person name="Yoshinaga Y."/>
            <person name="Zwiers L.-H."/>
            <person name="Turgeon B."/>
            <person name="Goodwin S."/>
            <person name="Spatafora J."/>
            <person name="Crous P."/>
            <person name="Grigoriev I."/>
        </authorList>
    </citation>
    <scope>NUCLEOTIDE SEQUENCE</scope>
    <source>
        <strain evidence="12">CBS 113979</strain>
    </source>
</reference>
<dbReference type="Pfam" id="PF00153">
    <property type="entry name" value="Mito_carr"/>
    <property type="match status" value="3"/>
</dbReference>
<keyword evidence="8" id="KW-0496">Mitochondrion</keyword>
<dbReference type="GO" id="GO:0006843">
    <property type="term" value="P:mitochondrial citrate transmembrane transport"/>
    <property type="evidence" value="ECO:0007669"/>
    <property type="project" value="TreeGrafter"/>
</dbReference>
<gene>
    <name evidence="12" type="ORF">K402DRAFT_415278</name>
</gene>
<comment type="similarity">
    <text evidence="2 11">Belongs to the mitochondrial carrier (TC 2.A.29) family.</text>
</comment>
<dbReference type="SUPFAM" id="SSF103506">
    <property type="entry name" value="Mitochondrial carrier"/>
    <property type="match status" value="1"/>
</dbReference>
<dbReference type="GO" id="GO:0071913">
    <property type="term" value="F:citrate secondary active transmembrane transporter activity"/>
    <property type="evidence" value="ECO:0007669"/>
    <property type="project" value="TreeGrafter"/>
</dbReference>
<keyword evidence="13" id="KW-1185">Reference proteome</keyword>
<evidence type="ECO:0000313" key="13">
    <source>
        <dbReference type="Proteomes" id="UP000800041"/>
    </source>
</evidence>
<dbReference type="Gene3D" id="1.50.40.10">
    <property type="entry name" value="Mitochondrial carrier domain"/>
    <property type="match status" value="1"/>
</dbReference>
<proteinExistence type="inferred from homology"/>
<dbReference type="PROSITE" id="PS50920">
    <property type="entry name" value="SOLCAR"/>
    <property type="match status" value="3"/>
</dbReference>
<evidence type="ECO:0000256" key="8">
    <source>
        <dbReference type="ARBA" id="ARBA00023128"/>
    </source>
</evidence>
<dbReference type="AlphaFoldDB" id="A0A6G1GLE7"/>
<keyword evidence="3 11" id="KW-0813">Transport</keyword>
<keyword evidence="7" id="KW-1133">Transmembrane helix</keyword>
<evidence type="ECO:0000256" key="4">
    <source>
        <dbReference type="ARBA" id="ARBA00022692"/>
    </source>
</evidence>
<keyword evidence="5" id="KW-0677">Repeat</keyword>
<evidence type="ECO:0000256" key="5">
    <source>
        <dbReference type="ARBA" id="ARBA00022737"/>
    </source>
</evidence>
<evidence type="ECO:0000256" key="2">
    <source>
        <dbReference type="ARBA" id="ARBA00006375"/>
    </source>
</evidence>
<comment type="subcellular location">
    <subcellularLocation>
        <location evidence="1">Mitochondrion inner membrane</location>
        <topology evidence="1">Multi-pass membrane protein</topology>
    </subcellularLocation>
</comment>
<accession>A0A6G1GLE7</accession>
<keyword evidence="6" id="KW-0999">Mitochondrion inner membrane</keyword>
<dbReference type="InterPro" id="IPR049563">
    <property type="entry name" value="TXTP-like"/>
</dbReference>
<protein>
    <submittedName>
        <fullName evidence="12">Mitochondrial carrier</fullName>
    </submittedName>
</protein>
<keyword evidence="4 10" id="KW-0812">Transmembrane</keyword>
<dbReference type="InterPro" id="IPR002067">
    <property type="entry name" value="MCP"/>
</dbReference>
<evidence type="ECO:0000256" key="6">
    <source>
        <dbReference type="ARBA" id="ARBA00022792"/>
    </source>
</evidence>
<dbReference type="GO" id="GO:0005743">
    <property type="term" value="C:mitochondrial inner membrane"/>
    <property type="evidence" value="ECO:0007669"/>
    <property type="project" value="UniProtKB-SubCell"/>
</dbReference>
<feature type="repeat" description="Solcar" evidence="10">
    <location>
        <begin position="103"/>
        <end position="193"/>
    </location>
</feature>